<keyword evidence="2" id="KW-0812">Transmembrane</keyword>
<dbReference type="RefSeq" id="WP_307240766.1">
    <property type="nucleotide sequence ID" value="NZ_JAUSUZ010000001.1"/>
</dbReference>
<comment type="caution">
    <text evidence="3">The sequence shown here is derived from an EMBL/GenBank/DDBJ whole genome shotgun (WGS) entry which is preliminary data.</text>
</comment>
<feature type="transmembrane region" description="Helical" evidence="2">
    <location>
        <begin position="182"/>
        <end position="202"/>
    </location>
</feature>
<feature type="transmembrane region" description="Helical" evidence="2">
    <location>
        <begin position="149"/>
        <end position="170"/>
    </location>
</feature>
<feature type="region of interest" description="Disordered" evidence="1">
    <location>
        <begin position="301"/>
        <end position="326"/>
    </location>
</feature>
<evidence type="ECO:0000256" key="1">
    <source>
        <dbReference type="SAM" id="MobiDB-lite"/>
    </source>
</evidence>
<feature type="compositionally biased region" description="Low complexity" evidence="1">
    <location>
        <begin position="301"/>
        <end position="313"/>
    </location>
</feature>
<dbReference type="Pfam" id="PF22564">
    <property type="entry name" value="HAAS"/>
    <property type="match status" value="1"/>
</dbReference>
<evidence type="ECO:0000313" key="3">
    <source>
        <dbReference type="EMBL" id="MDQ0367012.1"/>
    </source>
</evidence>
<keyword evidence="2" id="KW-1133">Transmembrane helix</keyword>
<gene>
    <name evidence="3" type="ORF">J2S42_003681</name>
</gene>
<dbReference type="AlphaFoldDB" id="A0AAE3W157"/>
<protein>
    <submittedName>
        <fullName evidence="3">Uncharacterized protein</fullName>
    </submittedName>
</protein>
<sequence length="326" mass="35521">MSVTEDLEIRHYVEAVRAALSDLPSRQRDDLLEDLPSHLAEVRAESGEPLVRRLGPPEVYAAELRVAMGMVNGGRVPLRARLDTVAHRLRDRGADVNRRAGTLLGYEQGSDFLRLLRPAWWLLRGYLIAMFVAVLVSNDPPGVLPRVNGSFPMAVFLLFAFVLGSVWVGRRESAGLPRNPRRLLRAASGMLAVWAFVLLWQVDSRSTTEQMIDSYGTSYAPAGAEVEDVYVYDRNGRLLTDVRLFDQNGRPIELGWNRCGPERAFTGQTLYPHCPGQAPFQVPAFPTPSASSEPAAVVPAVPGAVPAEPDAAPSASLSGEPSPSAS</sequence>
<keyword evidence="4" id="KW-1185">Reference proteome</keyword>
<proteinExistence type="predicted"/>
<keyword evidence="2" id="KW-0472">Membrane</keyword>
<feature type="transmembrane region" description="Helical" evidence="2">
    <location>
        <begin position="119"/>
        <end position="137"/>
    </location>
</feature>
<evidence type="ECO:0000256" key="2">
    <source>
        <dbReference type="SAM" id="Phobius"/>
    </source>
</evidence>
<reference evidence="3 4" key="1">
    <citation type="submission" date="2023-07" db="EMBL/GenBank/DDBJ databases">
        <title>Sequencing the genomes of 1000 actinobacteria strains.</title>
        <authorList>
            <person name="Klenk H.-P."/>
        </authorList>
    </citation>
    <scope>NUCLEOTIDE SEQUENCE [LARGE SCALE GENOMIC DNA]</scope>
    <source>
        <strain evidence="3 4">DSM 44709</strain>
    </source>
</reference>
<dbReference type="EMBL" id="JAUSUZ010000001">
    <property type="protein sequence ID" value="MDQ0367012.1"/>
    <property type="molecule type" value="Genomic_DNA"/>
</dbReference>
<feature type="compositionally biased region" description="Polar residues" evidence="1">
    <location>
        <begin position="315"/>
        <end position="326"/>
    </location>
</feature>
<name>A0AAE3W157_9ACTN</name>
<dbReference type="Proteomes" id="UP001240236">
    <property type="component" value="Unassembled WGS sequence"/>
</dbReference>
<organism evidence="3 4">
    <name type="scientific">Catenuloplanes indicus</name>
    <dbReference type="NCBI Taxonomy" id="137267"/>
    <lineage>
        <taxon>Bacteria</taxon>
        <taxon>Bacillati</taxon>
        <taxon>Actinomycetota</taxon>
        <taxon>Actinomycetes</taxon>
        <taxon>Micromonosporales</taxon>
        <taxon>Micromonosporaceae</taxon>
        <taxon>Catenuloplanes</taxon>
    </lineage>
</organism>
<accession>A0AAE3W157</accession>
<evidence type="ECO:0000313" key="4">
    <source>
        <dbReference type="Proteomes" id="UP001240236"/>
    </source>
</evidence>